<name>A0A941F0X3_9ACTN</name>
<organism evidence="4 5">
    <name type="scientific">Actinospica durhamensis</name>
    <dbReference type="NCBI Taxonomy" id="1508375"/>
    <lineage>
        <taxon>Bacteria</taxon>
        <taxon>Bacillati</taxon>
        <taxon>Actinomycetota</taxon>
        <taxon>Actinomycetes</taxon>
        <taxon>Catenulisporales</taxon>
        <taxon>Actinospicaceae</taxon>
        <taxon>Actinospica</taxon>
    </lineage>
</organism>
<reference evidence="4" key="1">
    <citation type="submission" date="2021-04" db="EMBL/GenBank/DDBJ databases">
        <title>Genome based classification of Actinospica acidithermotolerans sp. nov., an actinobacterium isolated from an Indonesian hot spring.</title>
        <authorList>
            <person name="Kusuma A.B."/>
            <person name="Putra K.E."/>
            <person name="Nafisah S."/>
            <person name="Loh J."/>
            <person name="Nouioui I."/>
            <person name="Goodfellow M."/>
        </authorList>
    </citation>
    <scope>NUCLEOTIDE SEQUENCE</scope>
    <source>
        <strain evidence="4">CSCA 57</strain>
    </source>
</reference>
<accession>A0A941F0X3</accession>
<gene>
    <name evidence="4" type="ORF">KDL01_35180</name>
</gene>
<feature type="compositionally biased region" description="Low complexity" evidence="2">
    <location>
        <begin position="219"/>
        <end position="232"/>
    </location>
</feature>
<keyword evidence="1 4" id="KW-0378">Hydrolase</keyword>
<feature type="region of interest" description="Disordered" evidence="2">
    <location>
        <begin position="213"/>
        <end position="232"/>
    </location>
</feature>
<evidence type="ECO:0000313" key="4">
    <source>
        <dbReference type="EMBL" id="MBR7838564.1"/>
    </source>
</evidence>
<evidence type="ECO:0000259" key="3">
    <source>
        <dbReference type="Pfam" id="PF07859"/>
    </source>
</evidence>
<sequence>MPLDPFLAAKVHLVDGVTWATAQSDPEQMARLTEFFADPAEPIVPDVEIENLTAPGPHGDVDLRVYRPRSEARRALVWLHGGGFMGGDLDMPEAHLVAAELAFRADALVVSVGYRLAGNGVHHPVPIDDAHAAWLWLTEGEGAARLPEGPVALGGASAGAALALATALRLRDQAGHARTPEALLLAYPFAHFPSPSTAGGGERWVEELGTFAHQPPGWSTSTQTSSSAASCR</sequence>
<dbReference type="Gene3D" id="3.40.50.1820">
    <property type="entry name" value="alpha/beta hydrolase"/>
    <property type="match status" value="1"/>
</dbReference>
<evidence type="ECO:0000256" key="2">
    <source>
        <dbReference type="SAM" id="MobiDB-lite"/>
    </source>
</evidence>
<dbReference type="InterPro" id="IPR013094">
    <property type="entry name" value="AB_hydrolase_3"/>
</dbReference>
<comment type="caution">
    <text evidence="4">The sequence shown here is derived from an EMBL/GenBank/DDBJ whole genome shotgun (WGS) entry which is preliminary data.</text>
</comment>
<dbReference type="Pfam" id="PF07859">
    <property type="entry name" value="Abhydrolase_3"/>
    <property type="match status" value="1"/>
</dbReference>
<evidence type="ECO:0000256" key="1">
    <source>
        <dbReference type="ARBA" id="ARBA00022801"/>
    </source>
</evidence>
<proteinExistence type="predicted"/>
<dbReference type="InterPro" id="IPR050300">
    <property type="entry name" value="GDXG_lipolytic_enzyme"/>
</dbReference>
<feature type="domain" description="Alpha/beta hydrolase fold-3" evidence="3">
    <location>
        <begin position="76"/>
        <end position="195"/>
    </location>
</feature>
<dbReference type="GO" id="GO:0016787">
    <property type="term" value="F:hydrolase activity"/>
    <property type="evidence" value="ECO:0007669"/>
    <property type="project" value="UniProtKB-KW"/>
</dbReference>
<dbReference type="PANTHER" id="PTHR48081">
    <property type="entry name" value="AB HYDROLASE SUPERFAMILY PROTEIN C4A8.06C"/>
    <property type="match status" value="1"/>
</dbReference>
<dbReference type="SUPFAM" id="SSF53474">
    <property type="entry name" value="alpha/beta-Hydrolases"/>
    <property type="match status" value="1"/>
</dbReference>
<dbReference type="InterPro" id="IPR029058">
    <property type="entry name" value="AB_hydrolase_fold"/>
</dbReference>
<protein>
    <submittedName>
        <fullName evidence="4">Alpha/beta hydrolase fold domain-containing protein</fullName>
    </submittedName>
</protein>
<dbReference type="Proteomes" id="UP000675781">
    <property type="component" value="Unassembled WGS sequence"/>
</dbReference>
<dbReference type="AlphaFoldDB" id="A0A941F0X3"/>
<dbReference type="PANTHER" id="PTHR48081:SF8">
    <property type="entry name" value="ALPHA_BETA HYDROLASE FOLD-3 DOMAIN-CONTAINING PROTEIN-RELATED"/>
    <property type="match status" value="1"/>
</dbReference>
<evidence type="ECO:0000313" key="5">
    <source>
        <dbReference type="Proteomes" id="UP000675781"/>
    </source>
</evidence>
<keyword evidence="5" id="KW-1185">Reference proteome</keyword>
<dbReference type="RefSeq" id="WP_212533020.1">
    <property type="nucleotide sequence ID" value="NZ_JAGSOG010000303.1"/>
</dbReference>
<dbReference type="EMBL" id="JAGSOG010000303">
    <property type="protein sequence ID" value="MBR7838564.1"/>
    <property type="molecule type" value="Genomic_DNA"/>
</dbReference>